<dbReference type="InterPro" id="IPR023473">
    <property type="entry name" value="AMMECR1"/>
</dbReference>
<organism evidence="2 3">
    <name type="scientific">Opisthorchis felineus</name>
    <dbReference type="NCBI Taxonomy" id="147828"/>
    <lineage>
        <taxon>Eukaryota</taxon>
        <taxon>Metazoa</taxon>
        <taxon>Spiralia</taxon>
        <taxon>Lophotrochozoa</taxon>
        <taxon>Platyhelminthes</taxon>
        <taxon>Trematoda</taxon>
        <taxon>Digenea</taxon>
        <taxon>Opisthorchiida</taxon>
        <taxon>Opisthorchiata</taxon>
        <taxon>Opisthorchiidae</taxon>
        <taxon>Opisthorchis</taxon>
    </lineage>
</organism>
<dbReference type="Pfam" id="PF01871">
    <property type="entry name" value="AMMECR1"/>
    <property type="match status" value="1"/>
</dbReference>
<dbReference type="AlphaFoldDB" id="A0A4S2LLN5"/>
<accession>A0A4S2LLN5</accession>
<reference evidence="2 3" key="1">
    <citation type="journal article" date="2019" name="BMC Genomics">
        <title>New insights from Opisthorchis felineus genome: update on genomics of the epidemiologically important liver flukes.</title>
        <authorList>
            <person name="Ershov N.I."/>
            <person name="Mordvinov V.A."/>
            <person name="Prokhortchouk E.B."/>
            <person name="Pakharukova M.Y."/>
            <person name="Gunbin K.V."/>
            <person name="Ustyantsev K."/>
            <person name="Genaev M.A."/>
            <person name="Blinov A.G."/>
            <person name="Mazur A."/>
            <person name="Boulygina E."/>
            <person name="Tsygankova S."/>
            <person name="Khrameeva E."/>
            <person name="Chekanov N."/>
            <person name="Fan G."/>
            <person name="Xiao A."/>
            <person name="Zhang H."/>
            <person name="Xu X."/>
            <person name="Yang H."/>
            <person name="Solovyev V."/>
            <person name="Lee S.M."/>
            <person name="Liu X."/>
            <person name="Afonnikov D.A."/>
            <person name="Skryabin K.G."/>
        </authorList>
    </citation>
    <scope>NUCLEOTIDE SEQUENCE [LARGE SCALE GENOMIC DNA]</scope>
    <source>
        <strain evidence="2">AK-0245</strain>
        <tissue evidence="2">Whole organism</tissue>
    </source>
</reference>
<dbReference type="STRING" id="147828.A0A4S2LLN5"/>
<gene>
    <name evidence="2" type="ORF">CRM22_007894</name>
</gene>
<dbReference type="PANTHER" id="PTHR13016:SF0">
    <property type="entry name" value="AMME SYNDROME CANDIDATE GENE 1 PROTEIN"/>
    <property type="match status" value="1"/>
</dbReference>
<comment type="caution">
    <text evidence="2">The sequence shown here is derived from an EMBL/GenBank/DDBJ whole genome shotgun (WGS) entry which is preliminary data.</text>
</comment>
<dbReference type="PANTHER" id="PTHR13016">
    <property type="entry name" value="AMMECR1 HOMOLOG"/>
    <property type="match status" value="1"/>
</dbReference>
<evidence type="ECO:0000313" key="2">
    <source>
        <dbReference type="EMBL" id="TGZ61618.1"/>
    </source>
</evidence>
<evidence type="ECO:0000313" key="3">
    <source>
        <dbReference type="Proteomes" id="UP000308267"/>
    </source>
</evidence>
<dbReference type="InterPro" id="IPR002733">
    <property type="entry name" value="AMMECR1_domain"/>
</dbReference>
<dbReference type="InterPro" id="IPR036071">
    <property type="entry name" value="AMMECR1_dom_sf"/>
</dbReference>
<dbReference type="EMBL" id="SJOL01007883">
    <property type="protein sequence ID" value="TGZ61618.1"/>
    <property type="molecule type" value="Genomic_DNA"/>
</dbReference>
<protein>
    <recommendedName>
        <fullName evidence="1">AMMECR1 domain-containing protein</fullName>
    </recommendedName>
</protein>
<dbReference type="Proteomes" id="UP000308267">
    <property type="component" value="Unassembled WGS sequence"/>
</dbReference>
<dbReference type="SUPFAM" id="SSF143447">
    <property type="entry name" value="AMMECR1-like"/>
    <property type="match status" value="1"/>
</dbReference>
<sequence length="270" mass="30247">MSRSRSSSSCFGAKKQRLDDEATSNKMIVPRNGLEAPGVIRREMCYYCLDVLHRHLYKADPPKPPITFPNAPYPLFVTWTHGKDENLRGCVGTFNALNIHHGLREYAITSAMRDSRFTPITEDEFPHLTCSVSLLLHFEEGKHYQDWQIGVHGIRIEFVNEKGYHRTATYLPEVAHKQARMEWCPGIGNETVIKRLFVCATGSAAGVTGLTGWGLRAPLCMAGGAARYGGNRCHGYSCGCPCWKLPMPKKVCEDFTSSGLIFTKWSDRST</sequence>
<evidence type="ECO:0000259" key="1">
    <source>
        <dbReference type="PROSITE" id="PS51112"/>
    </source>
</evidence>
<dbReference type="Gene3D" id="3.30.700.20">
    <property type="entry name" value="Hypothetical protein ph0010, domain 1"/>
    <property type="match status" value="1"/>
</dbReference>
<dbReference type="PROSITE" id="PS51112">
    <property type="entry name" value="AMMECR1"/>
    <property type="match status" value="1"/>
</dbReference>
<feature type="domain" description="AMMECR1" evidence="1">
    <location>
        <begin position="33"/>
        <end position="226"/>
    </location>
</feature>
<proteinExistence type="predicted"/>
<dbReference type="OrthoDB" id="24630at2759"/>
<name>A0A4S2LLN5_OPIFE</name>
<dbReference type="FunFam" id="3.30.700.20:FF:000001">
    <property type="entry name" value="AMME syndrome candidate gene 1"/>
    <property type="match status" value="1"/>
</dbReference>
<keyword evidence="3" id="KW-1185">Reference proteome</keyword>
<dbReference type="InterPro" id="IPR027485">
    <property type="entry name" value="AMMECR1_N"/>
</dbReference>